<protein>
    <recommendedName>
        <fullName evidence="1">Double-GTPase 2 domain-containing protein</fullName>
    </recommendedName>
</protein>
<dbReference type="EMBL" id="QURH01000013">
    <property type="protein sequence ID" value="RFU43470.1"/>
    <property type="molecule type" value="Genomic_DNA"/>
</dbReference>
<comment type="caution">
    <text evidence="2">The sequence shown here is derived from an EMBL/GenBank/DDBJ whole genome shotgun (WGS) entry which is preliminary data.</text>
</comment>
<dbReference type="OrthoDB" id="491589at2"/>
<dbReference type="AlphaFoldDB" id="A0A372JU31"/>
<dbReference type="RefSeq" id="WP_117355627.1">
    <property type="nucleotide sequence ID" value="NZ_QURH01000013.1"/>
</dbReference>
<reference evidence="2 3" key="1">
    <citation type="submission" date="2018-08" db="EMBL/GenBank/DDBJ databases">
        <title>Actinomadura jelena sp. nov., a novel Actinomycete isolated from soil in Chad.</title>
        <authorList>
            <person name="Shi L."/>
        </authorList>
    </citation>
    <scope>NUCLEOTIDE SEQUENCE [LARGE SCALE GENOMIC DNA]</scope>
    <source>
        <strain evidence="2 3">NEAU-G17</strain>
    </source>
</reference>
<keyword evidence="3" id="KW-1185">Reference proteome</keyword>
<evidence type="ECO:0000313" key="2">
    <source>
        <dbReference type="EMBL" id="RFU43470.1"/>
    </source>
</evidence>
<feature type="domain" description="Double-GTPase 2" evidence="1">
    <location>
        <begin position="9"/>
        <end position="180"/>
    </location>
</feature>
<name>A0A372JU31_9ACTN</name>
<dbReference type="SUPFAM" id="SSF52540">
    <property type="entry name" value="P-loop containing nucleoside triphosphate hydrolases"/>
    <property type="match status" value="1"/>
</dbReference>
<accession>A0A372JU31</accession>
<evidence type="ECO:0000313" key="3">
    <source>
        <dbReference type="Proteomes" id="UP000261811"/>
    </source>
</evidence>
<organism evidence="2 3">
    <name type="scientific">Actinomadura logoneensis</name>
    <dbReference type="NCBI Taxonomy" id="2293572"/>
    <lineage>
        <taxon>Bacteria</taxon>
        <taxon>Bacillati</taxon>
        <taxon>Actinomycetota</taxon>
        <taxon>Actinomycetes</taxon>
        <taxon>Streptosporangiales</taxon>
        <taxon>Thermomonosporaceae</taxon>
        <taxon>Actinomadura</taxon>
    </lineage>
</organism>
<evidence type="ECO:0000259" key="1">
    <source>
        <dbReference type="Pfam" id="PF19993"/>
    </source>
</evidence>
<sequence>MRDFNVVTLGEPDSGKTVFMAAMHELLGTRAVDDAHHRVFVRAPMGTRSSLVRTYARIVNPDLDWDPGTDRKVYQEVPFTVVARGLDQTLADLFRVRYVDYSGERITTEWMDEKQRRFERHLREAHGVLVALDGAKVLSLLDRQELGRRYLYEDLKMVLGAVRETTARAPVHFMITKWDLFERRRLGLGFVKGELLKASDDLAGVVGSRLRSASPTATMRLIPVSSLGRDFVRPEPSEDGYLRMFKTSGRVRQLNVDVPLLSLLPDFYSQYMEELGAGGRTGFKRVLRRWQKRAGEVFPPVARAAGDVTAERLTEGKELESYVERILLKSLVDGLMSRFGRRPDRLDVRPEVVRGLPNNVQLAVQAAVQHMALRLEAFEQAYPESELTLADLDDLARTMEPE</sequence>
<dbReference type="Pfam" id="PF19993">
    <property type="entry name" value="DO-GTPase2"/>
    <property type="match status" value="1"/>
</dbReference>
<dbReference type="InterPro" id="IPR045528">
    <property type="entry name" value="DO-GTPase2"/>
</dbReference>
<dbReference type="Gene3D" id="3.40.50.300">
    <property type="entry name" value="P-loop containing nucleotide triphosphate hydrolases"/>
    <property type="match status" value="1"/>
</dbReference>
<proteinExistence type="predicted"/>
<dbReference type="Proteomes" id="UP000261811">
    <property type="component" value="Unassembled WGS sequence"/>
</dbReference>
<dbReference type="InterPro" id="IPR027417">
    <property type="entry name" value="P-loop_NTPase"/>
</dbReference>
<gene>
    <name evidence="2" type="ORF">DZF91_00940</name>
</gene>